<evidence type="ECO:0000313" key="3">
    <source>
        <dbReference type="Proteomes" id="UP000660262"/>
    </source>
</evidence>
<organism evidence="2 3">
    <name type="scientific">Pycnococcus provasolii</name>
    <dbReference type="NCBI Taxonomy" id="41880"/>
    <lineage>
        <taxon>Eukaryota</taxon>
        <taxon>Viridiplantae</taxon>
        <taxon>Chlorophyta</taxon>
        <taxon>Pseudoscourfieldiophyceae</taxon>
        <taxon>Pseudoscourfieldiales</taxon>
        <taxon>Pycnococcaceae</taxon>
        <taxon>Pycnococcus</taxon>
    </lineage>
</organism>
<dbReference type="Pfam" id="PF22766">
    <property type="entry name" value="ZW10_C2"/>
    <property type="match status" value="1"/>
</dbReference>
<dbReference type="EMBL" id="BNJQ01000015">
    <property type="protein sequence ID" value="GHP07247.1"/>
    <property type="molecule type" value="Genomic_DNA"/>
</dbReference>
<accession>A0A830HQI1</accession>
<evidence type="ECO:0000259" key="1">
    <source>
        <dbReference type="Pfam" id="PF22766"/>
    </source>
</evidence>
<protein>
    <recommendedName>
        <fullName evidence="1">ZW10 C-terminal helical domain-containing protein</fullName>
    </recommendedName>
</protein>
<evidence type="ECO:0000313" key="2">
    <source>
        <dbReference type="EMBL" id="GHP07247.1"/>
    </source>
</evidence>
<sequence>MPLPLQPHDLRASADALRTHADDSLLATLRLALASPSSSTFAHAARALRASSSRHAGPAPQLEELINEHACAETRIRNLWAPRERAARDWAHRMLSRTPAAQLLRSVHLPSTPRGGDITSPIPTQLVPGEPVPPAGLGWHRVALGSITIARVFGDGGRDDKEKEDGGEKYLVHNDDPPPTWLRDAWRTPSTSNHAAYALSTACALWRAVLDAAGLQPGDEAVATYAAGCAHLAATCDSLCIRQHLAGGARSLLRTAASLLRADGDAAMARLRDFASKTLRSTVHSTADFNSVLHKPDEDACSKMVEDVLLELQRYKDVLSGALPPSYVPAGVAAMHDMVAGLLTRQIIGAVGFTEEECTFLPRSLTPLVEAYPPVASLGLEHRRLCAALRMLDGTPLAEIPSIWASGEWRAMFDVAEVLAVVRAVFADSPRRSAVLAALSGEVEATR</sequence>
<dbReference type="Gene3D" id="1.10.357.150">
    <property type="match status" value="1"/>
</dbReference>
<name>A0A830HQI1_9CHLO</name>
<keyword evidence="3" id="KW-1185">Reference proteome</keyword>
<dbReference type="OrthoDB" id="534815at2759"/>
<dbReference type="AlphaFoldDB" id="A0A830HQI1"/>
<dbReference type="InterPro" id="IPR055148">
    <property type="entry name" value="ZW10_C_2"/>
</dbReference>
<comment type="caution">
    <text evidence="2">The sequence shown here is derived from an EMBL/GenBank/DDBJ whole genome shotgun (WGS) entry which is preliminary data.</text>
</comment>
<gene>
    <name evidence="2" type="ORF">PPROV_000598800</name>
</gene>
<dbReference type="Proteomes" id="UP000660262">
    <property type="component" value="Unassembled WGS sequence"/>
</dbReference>
<reference evidence="2" key="1">
    <citation type="submission" date="2020-10" db="EMBL/GenBank/DDBJ databases">
        <title>Unveiling of a novel bifunctional photoreceptor, Dualchrome1, isolated from a cosmopolitan green alga.</title>
        <authorList>
            <person name="Suzuki S."/>
            <person name="Kawachi M."/>
        </authorList>
    </citation>
    <scope>NUCLEOTIDE SEQUENCE</scope>
    <source>
        <strain evidence="2">NIES 2893</strain>
    </source>
</reference>
<dbReference type="InterPro" id="IPR046362">
    <property type="entry name" value="Zw10/DSL1_C_sf"/>
</dbReference>
<proteinExistence type="predicted"/>
<feature type="domain" description="ZW10 C-terminal helical" evidence="1">
    <location>
        <begin position="304"/>
        <end position="437"/>
    </location>
</feature>